<dbReference type="SUPFAM" id="SSF48317">
    <property type="entry name" value="Acid phosphatase/Vanadium-dependent haloperoxidase"/>
    <property type="match status" value="1"/>
</dbReference>
<dbReference type="InterPro" id="IPR000326">
    <property type="entry name" value="PAP2/HPO"/>
</dbReference>
<sequence>MRNPFKRLLFAAVAVTLAATGTAVAPTPAQAAPIGDHVLYWNDVLLKTYRTAGGAPGPLARAGAMMHLAMFESVNTIKCYQSGSYDVFNCLAIDYTGSNTISTWNNPDVETAIDYAAYTVLSSVYPSISFAADLTAAQDGIPIDAAQQQGQSIGVKAGQNMVSYRTNDNSTDATPYTPSTAAGFWRPTGSGNAATPNWGKVVPFSRFTDSYKTSQLRPQLPGGYSTMPALLASSAYAAQVNEVKSLGRSTGSTRTATQTQIAWFWANDLDGTYKPPGQLFAFTRIVSAQWGLDQLANLRLFALVGSAMADAGILAWDAKYLTAIDLWRPESAIQLADTDGNSATTADTTWRPLSADRNGVNFSPPFPAYVSGHATFGGAWAKAMERYFGTDAVTFTGTTEDPHAVGVTRTFASFSAAATENARSRVYLGVHYQWDGDYGVAAGNKVGDYVSSKLLQKVANGGVYSTFQSCDDSGAEETYHYLNYSAFDCRQDSPTQWTLVLYPWS</sequence>
<evidence type="ECO:0000313" key="4">
    <source>
        <dbReference type="Proteomes" id="UP001595816"/>
    </source>
</evidence>
<dbReference type="InterPro" id="IPR036938">
    <property type="entry name" value="PAP2/HPO_sf"/>
</dbReference>
<comment type="caution">
    <text evidence="3">The sequence shown here is derived from an EMBL/GenBank/DDBJ whole genome shotgun (WGS) entry which is preliminary data.</text>
</comment>
<feature type="signal peptide" evidence="1">
    <location>
        <begin position="1"/>
        <end position="31"/>
    </location>
</feature>
<evidence type="ECO:0000259" key="2">
    <source>
        <dbReference type="Pfam" id="PF01569"/>
    </source>
</evidence>
<gene>
    <name evidence="3" type="ORF">ACFOZ4_35990</name>
</gene>
<dbReference type="RefSeq" id="WP_253762648.1">
    <property type="nucleotide sequence ID" value="NZ_JAMZDZ010000001.1"/>
</dbReference>
<dbReference type="InterPro" id="IPR052559">
    <property type="entry name" value="V-haloperoxidase"/>
</dbReference>
<keyword evidence="4" id="KW-1185">Reference proteome</keyword>
<organism evidence="3 4">
    <name type="scientific">Hamadaea flava</name>
    <dbReference type="NCBI Taxonomy" id="1742688"/>
    <lineage>
        <taxon>Bacteria</taxon>
        <taxon>Bacillati</taxon>
        <taxon>Actinomycetota</taxon>
        <taxon>Actinomycetes</taxon>
        <taxon>Micromonosporales</taxon>
        <taxon>Micromonosporaceae</taxon>
        <taxon>Hamadaea</taxon>
    </lineage>
</organism>
<accession>A0ABV8M0E4</accession>
<dbReference type="Gene3D" id="1.10.606.20">
    <property type="match status" value="1"/>
</dbReference>
<dbReference type="PANTHER" id="PTHR34599:SF1">
    <property type="entry name" value="PHOSPHATIDIC ACID PHOSPHATASE TYPE 2_HALOPEROXIDASE DOMAIN-CONTAINING PROTEIN"/>
    <property type="match status" value="1"/>
</dbReference>
<dbReference type="Proteomes" id="UP001595816">
    <property type="component" value="Unassembled WGS sequence"/>
</dbReference>
<dbReference type="CDD" id="cd03398">
    <property type="entry name" value="PAP2_haloperoxidase"/>
    <property type="match status" value="1"/>
</dbReference>
<dbReference type="Pfam" id="PF01569">
    <property type="entry name" value="PAP2"/>
    <property type="match status" value="1"/>
</dbReference>
<name>A0ABV8M0E4_9ACTN</name>
<reference evidence="4" key="1">
    <citation type="journal article" date="2019" name="Int. J. Syst. Evol. Microbiol.">
        <title>The Global Catalogue of Microorganisms (GCM) 10K type strain sequencing project: providing services to taxonomists for standard genome sequencing and annotation.</title>
        <authorList>
            <consortium name="The Broad Institute Genomics Platform"/>
            <consortium name="The Broad Institute Genome Sequencing Center for Infectious Disease"/>
            <person name="Wu L."/>
            <person name="Ma J."/>
        </authorList>
    </citation>
    <scope>NUCLEOTIDE SEQUENCE [LARGE SCALE GENOMIC DNA]</scope>
    <source>
        <strain evidence="4">CGMCC 4.7289</strain>
    </source>
</reference>
<evidence type="ECO:0000256" key="1">
    <source>
        <dbReference type="SAM" id="SignalP"/>
    </source>
</evidence>
<evidence type="ECO:0000313" key="3">
    <source>
        <dbReference type="EMBL" id="MFC4136038.1"/>
    </source>
</evidence>
<feature type="domain" description="Phosphatidic acid phosphatase type 2/haloperoxidase" evidence="2">
    <location>
        <begin position="309"/>
        <end position="443"/>
    </location>
</feature>
<dbReference type="EMBL" id="JBHSAY010000028">
    <property type="protein sequence ID" value="MFC4136038.1"/>
    <property type="molecule type" value="Genomic_DNA"/>
</dbReference>
<proteinExistence type="predicted"/>
<dbReference type="PANTHER" id="PTHR34599">
    <property type="entry name" value="PEROXIDASE-RELATED"/>
    <property type="match status" value="1"/>
</dbReference>
<keyword evidence="1" id="KW-0732">Signal</keyword>
<protein>
    <submittedName>
        <fullName evidence="3">Phosphatase PAP2 family protein</fullName>
    </submittedName>
</protein>
<feature type="chain" id="PRO_5047460422" evidence="1">
    <location>
        <begin position="32"/>
        <end position="505"/>
    </location>
</feature>